<dbReference type="PANTHER" id="PTHR11236:SF48">
    <property type="entry name" value="ISOCHORISMATE SYNTHASE MENF"/>
    <property type="match status" value="1"/>
</dbReference>
<keyword evidence="5 13" id="KW-0808">Transferase</keyword>
<comment type="subunit">
    <text evidence="2">Heterotetramer consisting of two non-identical subunits: a beta subunit (TrpG) and a large alpha subunit (TrpE).</text>
</comment>
<gene>
    <name evidence="13" type="primary">pabB</name>
    <name evidence="13" type="ORF">DSM106044_02653</name>
</gene>
<evidence type="ECO:0000256" key="1">
    <source>
        <dbReference type="ARBA" id="ARBA00001946"/>
    </source>
</evidence>
<dbReference type="GO" id="GO:0046820">
    <property type="term" value="F:4-amino-4-deoxychorismate synthase activity"/>
    <property type="evidence" value="ECO:0007669"/>
    <property type="project" value="UniProtKB-EC"/>
</dbReference>
<dbReference type="EC" id="2.6.1.85" evidence="3"/>
<dbReference type="InterPro" id="IPR005802">
    <property type="entry name" value="ADC_synth_comp_1"/>
</dbReference>
<evidence type="ECO:0000256" key="8">
    <source>
        <dbReference type="ARBA" id="ARBA00023239"/>
    </source>
</evidence>
<name>A0A4U8Q6K3_9FIRM</name>
<dbReference type="PRINTS" id="PR00095">
    <property type="entry name" value="ANTSNTHASEI"/>
</dbReference>
<dbReference type="Gene3D" id="3.60.120.10">
    <property type="entry name" value="Anthranilate synthase"/>
    <property type="match status" value="1"/>
</dbReference>
<dbReference type="Pfam" id="PF00425">
    <property type="entry name" value="Chorismate_bind"/>
    <property type="match status" value="1"/>
</dbReference>
<dbReference type="Pfam" id="PF04715">
    <property type="entry name" value="Anth_synt_I_N"/>
    <property type="match status" value="1"/>
</dbReference>
<keyword evidence="7" id="KW-0460">Magnesium</keyword>
<comment type="catalytic activity">
    <reaction evidence="10">
        <text>chorismate + L-glutamine = anthranilate + pyruvate + L-glutamate + H(+)</text>
        <dbReference type="Rhea" id="RHEA:21732"/>
        <dbReference type="ChEBI" id="CHEBI:15361"/>
        <dbReference type="ChEBI" id="CHEBI:15378"/>
        <dbReference type="ChEBI" id="CHEBI:16567"/>
        <dbReference type="ChEBI" id="CHEBI:29748"/>
        <dbReference type="ChEBI" id="CHEBI:29985"/>
        <dbReference type="ChEBI" id="CHEBI:58359"/>
        <dbReference type="EC" id="4.1.3.27"/>
    </reaction>
</comment>
<dbReference type="EMBL" id="QGQD01000054">
    <property type="protein sequence ID" value="TLD00520.1"/>
    <property type="molecule type" value="Genomic_DNA"/>
</dbReference>
<dbReference type="GO" id="GO:0004049">
    <property type="term" value="F:anthranilate synthase activity"/>
    <property type="evidence" value="ECO:0007669"/>
    <property type="project" value="UniProtKB-EC"/>
</dbReference>
<evidence type="ECO:0000256" key="9">
    <source>
        <dbReference type="ARBA" id="ARBA00025634"/>
    </source>
</evidence>
<evidence type="ECO:0000256" key="2">
    <source>
        <dbReference type="ARBA" id="ARBA00011575"/>
    </source>
</evidence>
<evidence type="ECO:0000313" key="13">
    <source>
        <dbReference type="EMBL" id="TLD00520.1"/>
    </source>
</evidence>
<comment type="function">
    <text evidence="9">Part of a heterotetrameric complex that catalyzes the two-step biosynthesis of anthranilate, an intermediate in the biosynthesis of L-tryptophan. In the first step, the glutamine-binding beta subunit (TrpG) of anthranilate synthase (AS) provides the glutamine amidotransferase activity which generates ammonia as a substrate that, along with chorismate, is used in the second step, catalyzed by the large alpha subunit of AS (TrpE) to produce anthranilate. In the absence of TrpG, TrpE can synthesize anthranilate directly from chorismate and high concentrations of ammonia.</text>
</comment>
<evidence type="ECO:0000256" key="10">
    <source>
        <dbReference type="ARBA" id="ARBA00047683"/>
    </source>
</evidence>
<feature type="domain" description="Anthranilate synthase component I N-terminal" evidence="12">
    <location>
        <begin position="22"/>
        <end position="141"/>
    </location>
</feature>
<keyword evidence="8" id="KW-0456">Lyase</keyword>
<keyword evidence="14" id="KW-1185">Reference proteome</keyword>
<evidence type="ECO:0000256" key="7">
    <source>
        <dbReference type="ARBA" id="ARBA00022842"/>
    </source>
</evidence>
<evidence type="ECO:0000256" key="6">
    <source>
        <dbReference type="ARBA" id="ARBA00022723"/>
    </source>
</evidence>
<comment type="caution">
    <text evidence="13">The sequence shown here is derived from an EMBL/GenBank/DDBJ whole genome shotgun (WGS) entry which is preliminary data.</text>
</comment>
<dbReference type="InterPro" id="IPR006805">
    <property type="entry name" value="Anth_synth_I_N"/>
</dbReference>
<keyword evidence="13" id="KW-0032">Aminotransferase</keyword>
<dbReference type="RefSeq" id="WP_044294143.1">
    <property type="nucleotide sequence ID" value="NZ_JBHTNY010000032.1"/>
</dbReference>
<protein>
    <recommendedName>
        <fullName evidence="4">Anthranilate synthase component 1</fullName>
        <ecNumber evidence="3">2.6.1.85</ecNumber>
    </recommendedName>
</protein>
<evidence type="ECO:0000313" key="14">
    <source>
        <dbReference type="Proteomes" id="UP000306509"/>
    </source>
</evidence>
<reference evidence="13 14" key="1">
    <citation type="journal article" date="2019" name="Anaerobe">
        <title>Detection of Robinsoniella peoriensis in multiple bone samples of a trauma patient.</title>
        <authorList>
            <person name="Schrottner P."/>
            <person name="Hartwich K."/>
            <person name="Bunk B."/>
            <person name="Schober I."/>
            <person name="Helbig S."/>
            <person name="Rudolph W.W."/>
            <person name="Gunzer F."/>
        </authorList>
    </citation>
    <scope>NUCLEOTIDE SEQUENCE [LARGE SCALE GENOMIC DNA]</scope>
    <source>
        <strain evidence="13 14">DSM 106044</strain>
    </source>
</reference>
<sequence length="448" mass="50782">MLKKIQKLQPYIPIQDIHMVFQNEKDAVFLDSSLRNKLGRYSIIGLYPYLKLVKGETFTINGEPGSVSFEQFMRNYLKENKEENVTGLPIISGAIGYFSYDYGRKKEGVKAKDPIEADIPDCILNFYDVFIIEDHEKKEVSLIANGKLKDSSIRLEELKKSIFNGIRIAHPLEERREIEVIPNFQKEDYLKAIDDMIGYIIEGDIYIANMTQRLSIKSSKSPYEVFSKLRGNNPAPFGGYLNYGDFQVICASPERFLQMKKGHVETRPIKGTRKRGTTPEEDKMLKEELASSEKDKSELLMIVDLERNDLNRVCRHGSVQVTELFTVEEYATVFHLVSNITGDLKPGMTVMDLIEAAFPGGSITGAPKLRAMEIIDELEHGRRGLYTGSIGYLTLDGDCDFNIVIRTAVHKDGIYHLGVGGGITYESELEFEYEETLQKAKAILEALQ</sequence>
<dbReference type="PANTHER" id="PTHR11236">
    <property type="entry name" value="AMINOBENZOATE/ANTHRANILATE SYNTHASE"/>
    <property type="match status" value="1"/>
</dbReference>
<dbReference type="STRING" id="180332.GCA_000797495_01374"/>
<dbReference type="Proteomes" id="UP000306509">
    <property type="component" value="Unassembled WGS sequence"/>
</dbReference>
<keyword evidence="6" id="KW-0479">Metal-binding</keyword>
<accession>A0A4U8Q6K3</accession>
<dbReference type="GO" id="GO:0046872">
    <property type="term" value="F:metal ion binding"/>
    <property type="evidence" value="ECO:0007669"/>
    <property type="project" value="UniProtKB-KW"/>
</dbReference>
<dbReference type="SUPFAM" id="SSF56322">
    <property type="entry name" value="ADC synthase"/>
    <property type="match status" value="1"/>
</dbReference>
<dbReference type="GO" id="GO:0009396">
    <property type="term" value="P:folic acid-containing compound biosynthetic process"/>
    <property type="evidence" value="ECO:0007669"/>
    <property type="project" value="InterPro"/>
</dbReference>
<dbReference type="GO" id="GO:0000162">
    <property type="term" value="P:L-tryptophan biosynthetic process"/>
    <property type="evidence" value="ECO:0007669"/>
    <property type="project" value="TreeGrafter"/>
</dbReference>
<dbReference type="NCBIfam" id="TIGR00553">
    <property type="entry name" value="pabB"/>
    <property type="match status" value="1"/>
</dbReference>
<evidence type="ECO:0000259" key="11">
    <source>
        <dbReference type="Pfam" id="PF00425"/>
    </source>
</evidence>
<evidence type="ECO:0000256" key="4">
    <source>
        <dbReference type="ARBA" id="ARBA00020653"/>
    </source>
</evidence>
<proteinExistence type="predicted"/>
<evidence type="ECO:0000256" key="5">
    <source>
        <dbReference type="ARBA" id="ARBA00022679"/>
    </source>
</evidence>
<evidence type="ECO:0000259" key="12">
    <source>
        <dbReference type="Pfam" id="PF04715"/>
    </source>
</evidence>
<feature type="domain" description="Chorismate-utilising enzyme C-terminal" evidence="11">
    <location>
        <begin position="186"/>
        <end position="439"/>
    </location>
</feature>
<comment type="cofactor">
    <cofactor evidence="1">
        <name>Mg(2+)</name>
        <dbReference type="ChEBI" id="CHEBI:18420"/>
    </cofactor>
</comment>
<evidence type="ECO:0000256" key="3">
    <source>
        <dbReference type="ARBA" id="ARBA00013139"/>
    </source>
</evidence>
<dbReference type="InterPro" id="IPR005801">
    <property type="entry name" value="ADC_synthase"/>
</dbReference>
<dbReference type="AlphaFoldDB" id="A0A4U8Q6K3"/>
<dbReference type="InterPro" id="IPR015890">
    <property type="entry name" value="Chorismate_C"/>
</dbReference>
<organism evidence="13 14">
    <name type="scientific">Robinsoniella peoriensis</name>
    <dbReference type="NCBI Taxonomy" id="180332"/>
    <lineage>
        <taxon>Bacteria</taxon>
        <taxon>Bacillati</taxon>
        <taxon>Bacillota</taxon>
        <taxon>Clostridia</taxon>
        <taxon>Lachnospirales</taxon>
        <taxon>Lachnospiraceae</taxon>
        <taxon>Robinsoniella</taxon>
    </lineage>
</organism>
<dbReference type="InterPro" id="IPR019999">
    <property type="entry name" value="Anth_synth_I-like"/>
</dbReference>